<proteinExistence type="predicted"/>
<gene>
    <name evidence="3" type="ORF">ONZ51_g5620</name>
</gene>
<dbReference type="EMBL" id="JAPEVG010000123">
    <property type="protein sequence ID" value="KAJ8482039.1"/>
    <property type="molecule type" value="Genomic_DNA"/>
</dbReference>
<accession>A0AAD7TTM2</accession>
<dbReference type="InterPro" id="IPR029058">
    <property type="entry name" value="AB_hydrolase_fold"/>
</dbReference>
<dbReference type="AlphaFoldDB" id="A0AAD7TTM2"/>
<comment type="caution">
    <text evidence="3">The sequence shown here is derived from an EMBL/GenBank/DDBJ whole genome shotgun (WGS) entry which is preliminary data.</text>
</comment>
<dbReference type="InterPro" id="IPR000073">
    <property type="entry name" value="AB_hydrolase_1"/>
</dbReference>
<name>A0AAD7TTM2_9APHY</name>
<dbReference type="Gene3D" id="3.40.50.1820">
    <property type="entry name" value="alpha/beta hydrolase"/>
    <property type="match status" value="1"/>
</dbReference>
<keyword evidence="4" id="KW-1185">Reference proteome</keyword>
<evidence type="ECO:0000313" key="3">
    <source>
        <dbReference type="EMBL" id="KAJ8482039.1"/>
    </source>
</evidence>
<evidence type="ECO:0000313" key="4">
    <source>
        <dbReference type="Proteomes" id="UP001215151"/>
    </source>
</evidence>
<evidence type="ECO:0000259" key="2">
    <source>
        <dbReference type="Pfam" id="PF12697"/>
    </source>
</evidence>
<dbReference type="SUPFAM" id="SSF53474">
    <property type="entry name" value="alpha/beta-Hydrolases"/>
    <property type="match status" value="1"/>
</dbReference>
<feature type="domain" description="AB hydrolase-1" evidence="2">
    <location>
        <begin position="40"/>
        <end position="354"/>
    </location>
</feature>
<dbReference type="Proteomes" id="UP001215151">
    <property type="component" value="Unassembled WGS sequence"/>
</dbReference>
<protein>
    <recommendedName>
        <fullName evidence="2">AB hydrolase-1 domain-containing protein</fullName>
    </recommendedName>
</protein>
<dbReference type="Pfam" id="PF12697">
    <property type="entry name" value="Abhydrolase_6"/>
    <property type="match status" value="1"/>
</dbReference>
<sequence>MTVLTQSPRTCGNKVAAVNGIVNAFLDSGVPKNSPQYTTLVMIHGYAWHAAIFSKLLPLADKYNARILLLNRRDYPGSQPYSEDELALLRPVEGEGGEQKTRDNLWTFMRARALEIYDWLATCVNDGKICTFDPSTGIGGVVVAGWSLGTTWSTALLANGDIAASVNGVDLRNVIRRVVLYDPPFQVLGYDAKSENPRFDTTLGPDEMVTVFNIWVSGYYDHGETPEEIEYRVPLKEPPPTLRRLTPQDYDAVTYDAPAKLGGSDYILVGSGIQYGLFQRLHDEAFYPTHNTLPQTEVRYVWCDRSVSDVQWGIRRLQEEMDEAKKAGKRMRPITTLRIHQANHFPHWDDPESALNALVGPVDQAKVGQPAGVPARMRNKSLDEGKFP</sequence>
<organism evidence="3 4">
    <name type="scientific">Trametes cubensis</name>
    <dbReference type="NCBI Taxonomy" id="1111947"/>
    <lineage>
        <taxon>Eukaryota</taxon>
        <taxon>Fungi</taxon>
        <taxon>Dikarya</taxon>
        <taxon>Basidiomycota</taxon>
        <taxon>Agaricomycotina</taxon>
        <taxon>Agaricomycetes</taxon>
        <taxon>Polyporales</taxon>
        <taxon>Polyporaceae</taxon>
        <taxon>Trametes</taxon>
    </lineage>
</organism>
<reference evidence="3" key="1">
    <citation type="submission" date="2022-11" db="EMBL/GenBank/DDBJ databases">
        <title>Genome Sequence of Cubamyces cubensis.</title>
        <authorList>
            <person name="Buettner E."/>
        </authorList>
    </citation>
    <scope>NUCLEOTIDE SEQUENCE</scope>
    <source>
        <strain evidence="3">MPL-01</strain>
    </source>
</reference>
<evidence type="ECO:0000256" key="1">
    <source>
        <dbReference type="SAM" id="MobiDB-lite"/>
    </source>
</evidence>
<feature type="region of interest" description="Disordered" evidence="1">
    <location>
        <begin position="366"/>
        <end position="388"/>
    </location>
</feature>